<name>A0ABW4P7R0_9NOCA</name>
<comment type="caution">
    <text evidence="1">The sequence shown here is derived from an EMBL/GenBank/DDBJ whole genome shotgun (WGS) entry which is preliminary data.</text>
</comment>
<protein>
    <recommendedName>
        <fullName evidence="3">SipW-cognate class signal peptide</fullName>
    </recommendedName>
</protein>
<evidence type="ECO:0008006" key="3">
    <source>
        <dbReference type="Google" id="ProtNLM"/>
    </source>
</evidence>
<reference evidence="2" key="1">
    <citation type="journal article" date="2019" name="Int. J. Syst. Evol. Microbiol.">
        <title>The Global Catalogue of Microorganisms (GCM) 10K type strain sequencing project: providing services to taxonomists for standard genome sequencing and annotation.</title>
        <authorList>
            <consortium name="The Broad Institute Genomics Platform"/>
            <consortium name="The Broad Institute Genome Sequencing Center for Infectious Disease"/>
            <person name="Wu L."/>
            <person name="Ma J."/>
        </authorList>
    </citation>
    <scope>NUCLEOTIDE SEQUENCE [LARGE SCALE GENOMIC DNA]</scope>
    <source>
        <strain evidence="2">DT72</strain>
    </source>
</reference>
<dbReference type="EMBL" id="JBHUFB010000019">
    <property type="protein sequence ID" value="MFD1814522.1"/>
    <property type="molecule type" value="Genomic_DNA"/>
</dbReference>
<accession>A0ABW4P7R0</accession>
<gene>
    <name evidence="1" type="ORF">ACFSJG_20090</name>
</gene>
<keyword evidence="2" id="KW-1185">Reference proteome</keyword>
<proteinExistence type="predicted"/>
<dbReference type="RefSeq" id="WP_378487005.1">
    <property type="nucleotide sequence ID" value="NZ_JBHUFB010000019.1"/>
</dbReference>
<dbReference type="Proteomes" id="UP001597286">
    <property type="component" value="Unassembled WGS sequence"/>
</dbReference>
<organism evidence="1 2">
    <name type="scientific">Rhodococcus gannanensis</name>
    <dbReference type="NCBI Taxonomy" id="1960308"/>
    <lineage>
        <taxon>Bacteria</taxon>
        <taxon>Bacillati</taxon>
        <taxon>Actinomycetota</taxon>
        <taxon>Actinomycetes</taxon>
        <taxon>Mycobacteriales</taxon>
        <taxon>Nocardiaceae</taxon>
        <taxon>Rhodococcus</taxon>
    </lineage>
</organism>
<sequence length="180" mass="18008">MSNKTRWLLVGGAAVVGVGLLSAQQTGALWTQSQSVDAGTIRSGILDLSVGGEGLSSYPFTALAGANLLPGGYAQAPVTVYNSGNVPMTYRLLNGTQSNPAVPLDLTASTVASESSCPASGNPTGATQLYAGALIGASFAERTVPPGATEVLCLRGTVGAAAPPSQSTTATFTFSARSQQ</sequence>
<evidence type="ECO:0000313" key="2">
    <source>
        <dbReference type="Proteomes" id="UP001597286"/>
    </source>
</evidence>
<evidence type="ECO:0000313" key="1">
    <source>
        <dbReference type="EMBL" id="MFD1814522.1"/>
    </source>
</evidence>